<keyword evidence="1" id="KW-0067">ATP-binding</keyword>
<dbReference type="GO" id="GO:0004386">
    <property type="term" value="F:helicase activity"/>
    <property type="evidence" value="ECO:0007669"/>
    <property type="project" value="UniProtKB-KW"/>
</dbReference>
<proteinExistence type="predicted"/>
<dbReference type="EMBL" id="JH993914">
    <property type="protein sequence ID" value="ELQ75853.1"/>
    <property type="molecule type" value="Genomic_DNA"/>
</dbReference>
<dbReference type="Proteomes" id="UP000011185">
    <property type="component" value="Unassembled WGS sequence"/>
</dbReference>
<dbReference type="VEuPathDB" id="MicrosporidiaDB:THOM_1189"/>
<keyword evidence="1" id="KW-0347">Helicase</keyword>
<keyword evidence="1" id="KW-0378">Hydrolase</keyword>
<gene>
    <name evidence="1" type="ORF">THOM_1189</name>
</gene>
<keyword evidence="1" id="KW-0547">Nucleotide-binding</keyword>
<reference evidence="1 2" key="1">
    <citation type="journal article" date="2012" name="PLoS Pathog.">
        <title>The genome of the obligate intracellular parasite Trachipleistophora hominis: new insights into microsporidian genome dynamics and reductive evolution.</title>
        <authorList>
            <person name="Heinz E."/>
            <person name="Williams T.A."/>
            <person name="Nakjang S."/>
            <person name="Noel C.J."/>
            <person name="Swan D.C."/>
            <person name="Goldberg A.V."/>
            <person name="Harris S.R."/>
            <person name="Weinmaier T."/>
            <person name="Markert S."/>
            <person name="Becher D."/>
            <person name="Bernhardt J."/>
            <person name="Dagan T."/>
            <person name="Hacker C."/>
            <person name="Lucocq J.M."/>
            <person name="Schweder T."/>
            <person name="Rattei T."/>
            <person name="Hall N."/>
            <person name="Hirt R.P."/>
            <person name="Embley T.M."/>
        </authorList>
    </citation>
    <scope>NUCLEOTIDE SEQUENCE [LARGE SCALE GENOMIC DNA]</scope>
</reference>
<dbReference type="OrthoDB" id="2801544at2759"/>
<evidence type="ECO:0000313" key="1">
    <source>
        <dbReference type="EMBL" id="ELQ75853.1"/>
    </source>
</evidence>
<protein>
    <submittedName>
        <fullName evidence="1">Helicase-like transcription factor HLTF/DNA helicase RAD5, DEAD-box superfamily</fullName>
    </submittedName>
</protein>
<dbReference type="AlphaFoldDB" id="L7JWJ8"/>
<sequence>MTKRLKLYNWFKSRAFESFTEGVKTGQLMRQYTQILTHILRLRQVCCHVDLIGGAHEMDDDVIDLEVDEEMKTFLKTIRIKVVASLLMIPK</sequence>
<accession>L7JWJ8</accession>
<name>L7JWJ8_TRAHO</name>
<organism evidence="1 2">
    <name type="scientific">Trachipleistophora hominis</name>
    <name type="common">Microsporidian parasite</name>
    <dbReference type="NCBI Taxonomy" id="72359"/>
    <lineage>
        <taxon>Eukaryota</taxon>
        <taxon>Fungi</taxon>
        <taxon>Fungi incertae sedis</taxon>
        <taxon>Microsporidia</taxon>
        <taxon>Pleistophoridae</taxon>
        <taxon>Trachipleistophora</taxon>
    </lineage>
</organism>
<dbReference type="HOGENOM" id="CLU_2428621_0_0_1"/>
<dbReference type="STRING" id="72359.L7JWJ8"/>
<keyword evidence="2" id="KW-1185">Reference proteome</keyword>
<evidence type="ECO:0000313" key="2">
    <source>
        <dbReference type="Proteomes" id="UP000011185"/>
    </source>
</evidence>
<dbReference type="InParanoid" id="L7JWJ8"/>